<dbReference type="InterPro" id="IPR027417">
    <property type="entry name" value="P-loop_NTPase"/>
</dbReference>
<feature type="region of interest" description="Disordered" evidence="5">
    <location>
        <begin position="597"/>
        <end position="644"/>
    </location>
</feature>
<accession>M9LVI1</accession>
<dbReference type="Pfam" id="PF00176">
    <property type="entry name" value="SNF2-rel_dom"/>
    <property type="match status" value="1"/>
</dbReference>
<feature type="compositionally biased region" description="Basic and acidic residues" evidence="5">
    <location>
        <begin position="817"/>
        <end position="827"/>
    </location>
</feature>
<evidence type="ECO:0000256" key="2">
    <source>
        <dbReference type="ARBA" id="ARBA00022741"/>
    </source>
</evidence>
<dbReference type="SUPFAM" id="SSF57850">
    <property type="entry name" value="RING/U-box"/>
    <property type="match status" value="1"/>
</dbReference>
<dbReference type="Proteomes" id="UP000011976">
    <property type="component" value="Unassembled WGS sequence"/>
</dbReference>
<dbReference type="InterPro" id="IPR014001">
    <property type="entry name" value="Helicase_ATP-bd"/>
</dbReference>
<dbReference type="EMBL" id="DF196775">
    <property type="protein sequence ID" value="GAC73819.1"/>
    <property type="molecule type" value="Genomic_DNA"/>
</dbReference>
<dbReference type="PANTHER" id="PTHR45626">
    <property type="entry name" value="TRANSCRIPTION TERMINATION FACTOR 2-RELATED"/>
    <property type="match status" value="1"/>
</dbReference>
<dbReference type="PROSITE" id="PS51194">
    <property type="entry name" value="HELICASE_CTER"/>
    <property type="match status" value="1"/>
</dbReference>
<comment type="similarity">
    <text evidence="1">Belongs to the SNF2/RAD54 helicase family.</text>
</comment>
<dbReference type="InterPro" id="IPR013083">
    <property type="entry name" value="Znf_RING/FYVE/PHD"/>
</dbReference>
<feature type="domain" description="Helicase ATP-binding" evidence="6">
    <location>
        <begin position="836"/>
        <end position="1027"/>
    </location>
</feature>
<feature type="region of interest" description="Disordered" evidence="5">
    <location>
        <begin position="904"/>
        <end position="962"/>
    </location>
</feature>
<name>M9LVI1_PSEA3</name>
<dbReference type="GO" id="GO:0004386">
    <property type="term" value="F:helicase activity"/>
    <property type="evidence" value="ECO:0007669"/>
    <property type="project" value="UniProtKB-KW"/>
</dbReference>
<feature type="region of interest" description="Disordered" evidence="5">
    <location>
        <begin position="1335"/>
        <end position="1397"/>
    </location>
</feature>
<dbReference type="GO" id="GO:0005524">
    <property type="term" value="F:ATP binding"/>
    <property type="evidence" value="ECO:0007669"/>
    <property type="project" value="UniProtKB-KW"/>
</dbReference>
<organism evidence="8 9">
    <name type="scientific">Pseudozyma antarctica (strain T-34)</name>
    <name type="common">Yeast</name>
    <name type="synonym">Candida antarctica</name>
    <dbReference type="NCBI Taxonomy" id="1151754"/>
    <lineage>
        <taxon>Eukaryota</taxon>
        <taxon>Fungi</taxon>
        <taxon>Dikarya</taxon>
        <taxon>Basidiomycota</taxon>
        <taxon>Ustilaginomycotina</taxon>
        <taxon>Ustilaginomycetes</taxon>
        <taxon>Ustilaginales</taxon>
        <taxon>Ustilaginaceae</taxon>
        <taxon>Moesziomyces</taxon>
    </lineage>
</organism>
<feature type="region of interest" description="Disordered" evidence="5">
    <location>
        <begin position="732"/>
        <end position="827"/>
    </location>
</feature>
<dbReference type="Gene3D" id="3.40.50.300">
    <property type="entry name" value="P-loop containing nucleotide triphosphate hydrolases"/>
    <property type="match status" value="1"/>
</dbReference>
<dbReference type="GO" id="GO:0006281">
    <property type="term" value="P:DNA repair"/>
    <property type="evidence" value="ECO:0007669"/>
    <property type="project" value="TreeGrafter"/>
</dbReference>
<feature type="compositionally biased region" description="Low complexity" evidence="5">
    <location>
        <begin position="146"/>
        <end position="171"/>
    </location>
</feature>
<evidence type="ECO:0000313" key="8">
    <source>
        <dbReference type="EMBL" id="GAC73819.1"/>
    </source>
</evidence>
<dbReference type="SUPFAM" id="SSF52540">
    <property type="entry name" value="P-loop containing nucleoside triphosphate hydrolases"/>
    <property type="match status" value="2"/>
</dbReference>
<dbReference type="SMART" id="SM00490">
    <property type="entry name" value="HELICc"/>
    <property type="match status" value="1"/>
</dbReference>
<dbReference type="Gene3D" id="3.40.50.10810">
    <property type="entry name" value="Tandem AAA-ATPase domain"/>
    <property type="match status" value="3"/>
</dbReference>
<dbReference type="GO" id="GO:0016787">
    <property type="term" value="F:hydrolase activity"/>
    <property type="evidence" value="ECO:0007669"/>
    <property type="project" value="UniProtKB-KW"/>
</dbReference>
<feature type="region of interest" description="Disordered" evidence="5">
    <location>
        <begin position="1"/>
        <end position="274"/>
    </location>
</feature>
<keyword evidence="2" id="KW-0547">Nucleotide-binding</keyword>
<dbReference type="GO" id="GO:0005634">
    <property type="term" value="C:nucleus"/>
    <property type="evidence" value="ECO:0007669"/>
    <property type="project" value="TreeGrafter"/>
</dbReference>
<feature type="compositionally biased region" description="Pro residues" evidence="5">
    <location>
        <begin position="33"/>
        <end position="42"/>
    </location>
</feature>
<feature type="compositionally biased region" description="Low complexity" evidence="5">
    <location>
        <begin position="622"/>
        <end position="631"/>
    </location>
</feature>
<dbReference type="PANTHER" id="PTHR45626:SF52">
    <property type="entry name" value="SINGLE-STRANDED DNA-DEPENDENT ATPASE (EUROFUNG)"/>
    <property type="match status" value="1"/>
</dbReference>
<keyword evidence="3" id="KW-0378">Hydrolase</keyword>
<dbReference type="PROSITE" id="PS51192">
    <property type="entry name" value="HELICASE_ATP_BIND_1"/>
    <property type="match status" value="1"/>
</dbReference>
<dbReference type="Gene3D" id="3.30.40.10">
    <property type="entry name" value="Zinc/RING finger domain, C3HC4 (zinc finger)"/>
    <property type="match status" value="1"/>
</dbReference>
<evidence type="ECO:0000256" key="4">
    <source>
        <dbReference type="ARBA" id="ARBA00022840"/>
    </source>
</evidence>
<dbReference type="GO" id="GO:0008094">
    <property type="term" value="F:ATP-dependent activity, acting on DNA"/>
    <property type="evidence" value="ECO:0007669"/>
    <property type="project" value="TreeGrafter"/>
</dbReference>
<dbReference type="CDD" id="cd18008">
    <property type="entry name" value="DEXDc_SHPRH-like"/>
    <property type="match status" value="1"/>
</dbReference>
<evidence type="ECO:0000259" key="6">
    <source>
        <dbReference type="PROSITE" id="PS51192"/>
    </source>
</evidence>
<evidence type="ECO:0000256" key="3">
    <source>
        <dbReference type="ARBA" id="ARBA00022801"/>
    </source>
</evidence>
<sequence length="1655" mass="180314">MDQVQHTMSEPHHTSDTLEEIDDPSDLLSRPLEPIPLVPPPSEHNAAPVQSPQRRQLPPGYGTSASTSSSTSNSMGVFSSRPAVWNPSSSRVQTAASHAPPPQQQQQQQQGAAHNSLVIDGSGARVPTQFLDSSGGFSRPKPPHGPSGSAGPPAASAPPAASPASIAIPGAYPQPGSSSSMHIQQRHTKPSMAAAKATPIDLTLSSDEEDDVDDSKPTASGSNGKVAAHGDLTLPGATNGHASTGSAPASSSSAGARAVVPIDDDDDDDDEVTLVSHKRPDPEEFEIDHVKSNAIVCAGLINAVVLCIHGIPPALTYNGSIGQEPPEDPNLSRENWPTATHFWIEKGYRPLLLTLSNPANMLPSTRTLPGGWSYTAMPQARRDINVSVIVPPRTAHPSLSLQDALAQGHVIEASFGALADKYVVALEPLLRQNKIRCETRCRMVPVGRAQNFLHYLEILVFTRRPDLGLVSDQLSANGIQLEHPPSYHPEDYPTEPQYTNPHNPPAGGMRNDPGIYNGIYRGAGIGTSVQNRELTEKEKKAQVDAIYSSIRSGEELAAVEPSHFISTRLLQHQKQALGFLLNREKDRRWPELLLERDEAAPEAAKTPPKEEKPSPDVKGKKSSPGSSASLSQKDRGKKKDDADEDSISLWKVRKGVNGNVRAWRNLITNRETLTQPRICRGAILADDMGLGKTITTLALIAHTLSEAKAFGSAKVQRDAGAELQVAMQLCDTSNDKSSPGKAVGGVKAEAASGSNGKTDKRKRQASESSFEIDELSCTDTDEETDTSGSMSMAVHNAPPATKKASTSKPRGRKSKKDKADPEKLRRQHLECRSRATLIVCPLSVISNWEEQFKEHWTRRKRPSIYIYHGPSRATNAKWIANHDIVLTTYSTLGSEFANQTTWVTDDSKADGKKRGGNKGGNSSDDDNDGHEDDVLMVNGNGIPLQNEAGKNGKKRRRKPAKEAYNPLQRIEWFRVVLDEAHQIKGALTWQSKAACNLTAQRRLCLTGTPIQNTIDDLFALVKFLRLDPFTERAMWNEFCGHRESTGLKSKKDDEPIDSANLGHVQILMKFLALRRQKTTKTADGKPLLALPPKLSKTEYLDFEEAEKARYQALHNLYREDFEEMMAKDTVNNNYATILTEILNLRMTCDHPSLVDASKDARRRAAGADLSEAIKQDGLSRERAAILFLLFRDSEMAYCSECQSPVSPGSDRDRAGNDARDLADALDVVAADGRGSTKRARTDAASESTSAAMSRNGLETPAEGAARPVLTRCQHLYCAPCFRRLIGYPWPEVSASDVGHCPTCNYSLKLAIDAVELHPSDFVDIYDDQGELAADGERFSEDEGVSSKGKAKSGKNEAEDFFDWGSGDEEQPSKPKAQRKNGASTADPSTVQRGDLSLEGRKDVSTKIRALITDLLPFSKCNPHSALYDPMAPRLVHVDPTTSDEAEVRAAEEPVVVVQRPPLGVKGEGLLGKLDQTMEAIESYEPIKSVVFSQWTKMLDRIQKSMSITGIRMARLDGSMKRADRSAALEAFKTDPGIEVLLVSLRAGGTGLNLVSACRAYLMDPYWNPAVENQGLDRVHRMGQTRPVITTKYIMRHSIEENMLRLQKRKMMLAEKVGSKRQIGAGAGASGAQARRDERREELKILFGTSSGGVDL</sequence>
<evidence type="ECO:0000259" key="7">
    <source>
        <dbReference type="PROSITE" id="PS51194"/>
    </source>
</evidence>
<dbReference type="InterPro" id="IPR038718">
    <property type="entry name" value="SNF2-like_sf"/>
</dbReference>
<dbReference type="STRING" id="1151754.M9LVI1"/>
<dbReference type="Pfam" id="PF00271">
    <property type="entry name" value="Helicase_C"/>
    <property type="match status" value="1"/>
</dbReference>
<feature type="compositionally biased region" description="Polar residues" evidence="5">
    <location>
        <begin position="1380"/>
        <end position="1391"/>
    </location>
</feature>
<feature type="compositionally biased region" description="Low complexity" evidence="5">
    <location>
        <begin position="240"/>
        <end position="258"/>
    </location>
</feature>
<proteinExistence type="inferred from homology"/>
<dbReference type="CDD" id="cd18793">
    <property type="entry name" value="SF2_C_SNF"/>
    <property type="match status" value="1"/>
</dbReference>
<dbReference type="OrthoDB" id="448448at2759"/>
<dbReference type="SMART" id="SM00487">
    <property type="entry name" value="DEXDc"/>
    <property type="match status" value="1"/>
</dbReference>
<protein>
    <submittedName>
        <fullName evidence="8">Helicase-like transcription factor HLTF</fullName>
    </submittedName>
</protein>
<feature type="domain" description="Helicase C-terminal" evidence="7">
    <location>
        <begin position="1472"/>
        <end position="1618"/>
    </location>
</feature>
<keyword evidence="4" id="KW-0067">ATP-binding</keyword>
<feature type="compositionally biased region" description="Basic and acidic residues" evidence="5">
    <location>
        <begin position="632"/>
        <end position="641"/>
    </location>
</feature>
<keyword evidence="8" id="KW-0347">Helicase</keyword>
<feature type="region of interest" description="Disordered" evidence="5">
    <location>
        <begin position="1232"/>
        <end position="1260"/>
    </location>
</feature>
<dbReference type="InterPro" id="IPR050628">
    <property type="entry name" value="SNF2_RAD54_helicase_TF"/>
</dbReference>
<feature type="compositionally biased region" description="Polar residues" evidence="5">
    <location>
        <begin position="86"/>
        <end position="96"/>
    </location>
</feature>
<evidence type="ECO:0000256" key="5">
    <source>
        <dbReference type="SAM" id="MobiDB-lite"/>
    </source>
</evidence>
<evidence type="ECO:0000256" key="1">
    <source>
        <dbReference type="ARBA" id="ARBA00007025"/>
    </source>
</evidence>
<evidence type="ECO:0000313" key="9">
    <source>
        <dbReference type="Proteomes" id="UP000011976"/>
    </source>
</evidence>
<dbReference type="InterPro" id="IPR001650">
    <property type="entry name" value="Helicase_C-like"/>
</dbReference>
<gene>
    <name evidence="8" type="ORF">PANT_9d00286</name>
</gene>
<feature type="compositionally biased region" description="Acidic residues" evidence="5">
    <location>
        <begin position="262"/>
        <end position="272"/>
    </location>
</feature>
<feature type="compositionally biased region" description="Acidic residues" evidence="5">
    <location>
        <begin position="770"/>
        <end position="785"/>
    </location>
</feature>
<reference evidence="9" key="1">
    <citation type="journal article" date="2013" name="Genome Announc.">
        <title>Genome sequence of the basidiomycetous yeast Pseudozyma antarctica T-34, a producer of the glycolipid biosurfactants mannosylerythritol lipids.</title>
        <authorList>
            <person name="Morita T."/>
            <person name="Koike H."/>
            <person name="Koyama Y."/>
            <person name="Hagiwara H."/>
            <person name="Ito E."/>
            <person name="Fukuoka T."/>
            <person name="Imura T."/>
            <person name="Machida M."/>
            <person name="Kitamoto D."/>
        </authorList>
    </citation>
    <scope>NUCLEOTIDE SEQUENCE [LARGE SCALE GENOMIC DNA]</scope>
    <source>
        <strain evidence="9">T-34</strain>
    </source>
</reference>
<feature type="compositionally biased region" description="Acidic residues" evidence="5">
    <location>
        <begin position="1358"/>
        <end position="1369"/>
    </location>
</feature>
<feature type="compositionally biased region" description="Basic and acidic residues" evidence="5">
    <location>
        <begin position="607"/>
        <end position="619"/>
    </location>
</feature>
<feature type="compositionally biased region" description="Low complexity" evidence="5">
    <location>
        <begin position="740"/>
        <end position="754"/>
    </location>
</feature>
<dbReference type="InterPro" id="IPR000330">
    <property type="entry name" value="SNF2_N"/>
</dbReference>
<dbReference type="InterPro" id="IPR049730">
    <property type="entry name" value="SNF2/RAD54-like_C"/>
</dbReference>
<feature type="compositionally biased region" description="Low complexity" evidence="5">
    <location>
        <begin position="60"/>
        <end position="80"/>
    </location>
</feature>